<sequence>MALSVDQKRLKATKFPPEFDQKVDTLKVNVDLLKKWIASKITGILGDEDDVVIDTCFNLLEESQFPNIKAIQIQLMGFLGKDCPAFCRELWTLMLSAQESPRGVPKELLEAKKLEMKQEQASKAAAESRRQQEREQNEMIDSFRRDERVDRGDRGRGRGFRDRPGRARDFNRRPPRRDSRSPPPRSPPYAIIRPSGKKSADLRHRRRRRVSPPPRRERDIYIPRGRGRDRDRAWERRSSPSLSRSRSPPRRRAEQHLLQGPDLYLSVTTESTRGETDHHLLAVEVAVKPNAVESHGNTSLDPSPPKRNLAHHPEGHLLTLLHVVEAMSIVRVRVHVYGP</sequence>
<keyword evidence="2" id="KW-1185">Reference proteome</keyword>
<protein>
    <submittedName>
        <fullName evidence="1">PWI domain-containing protein</fullName>
    </submittedName>
</protein>
<dbReference type="EMBL" id="MU003520">
    <property type="protein sequence ID" value="KAF2467565.1"/>
    <property type="molecule type" value="Genomic_DNA"/>
</dbReference>
<evidence type="ECO:0000313" key="2">
    <source>
        <dbReference type="Proteomes" id="UP000799755"/>
    </source>
</evidence>
<name>A0ACB6QKY4_9PLEO</name>
<accession>A0ACB6QKY4</accession>
<proteinExistence type="predicted"/>
<gene>
    <name evidence="1" type="ORF">BDR25DRAFT_327400</name>
</gene>
<dbReference type="Proteomes" id="UP000799755">
    <property type="component" value="Unassembled WGS sequence"/>
</dbReference>
<reference evidence="1" key="1">
    <citation type="journal article" date="2020" name="Stud. Mycol.">
        <title>101 Dothideomycetes genomes: a test case for predicting lifestyles and emergence of pathogens.</title>
        <authorList>
            <person name="Haridas S."/>
            <person name="Albert R."/>
            <person name="Binder M."/>
            <person name="Bloem J."/>
            <person name="Labutti K."/>
            <person name="Salamov A."/>
            <person name="Andreopoulos B."/>
            <person name="Baker S."/>
            <person name="Barry K."/>
            <person name="Bills G."/>
            <person name="Bluhm B."/>
            <person name="Cannon C."/>
            <person name="Castanera R."/>
            <person name="Culley D."/>
            <person name="Daum C."/>
            <person name="Ezra D."/>
            <person name="Gonzalez J."/>
            <person name="Henrissat B."/>
            <person name="Kuo A."/>
            <person name="Liang C."/>
            <person name="Lipzen A."/>
            <person name="Lutzoni F."/>
            <person name="Magnuson J."/>
            <person name="Mondo S."/>
            <person name="Nolan M."/>
            <person name="Ohm R."/>
            <person name="Pangilinan J."/>
            <person name="Park H.-J."/>
            <person name="Ramirez L."/>
            <person name="Alfaro M."/>
            <person name="Sun H."/>
            <person name="Tritt A."/>
            <person name="Yoshinaga Y."/>
            <person name="Zwiers L.-H."/>
            <person name="Turgeon B."/>
            <person name="Goodwin S."/>
            <person name="Spatafora J."/>
            <person name="Crous P."/>
            <person name="Grigoriev I."/>
        </authorList>
    </citation>
    <scope>NUCLEOTIDE SEQUENCE</scope>
    <source>
        <strain evidence="1">ATCC 200398</strain>
    </source>
</reference>
<evidence type="ECO:0000313" key="1">
    <source>
        <dbReference type="EMBL" id="KAF2467565.1"/>
    </source>
</evidence>
<organism evidence="1 2">
    <name type="scientific">Lindgomyces ingoldianus</name>
    <dbReference type="NCBI Taxonomy" id="673940"/>
    <lineage>
        <taxon>Eukaryota</taxon>
        <taxon>Fungi</taxon>
        <taxon>Dikarya</taxon>
        <taxon>Ascomycota</taxon>
        <taxon>Pezizomycotina</taxon>
        <taxon>Dothideomycetes</taxon>
        <taxon>Pleosporomycetidae</taxon>
        <taxon>Pleosporales</taxon>
        <taxon>Lindgomycetaceae</taxon>
        <taxon>Lindgomyces</taxon>
    </lineage>
</organism>
<comment type="caution">
    <text evidence="1">The sequence shown here is derived from an EMBL/GenBank/DDBJ whole genome shotgun (WGS) entry which is preliminary data.</text>
</comment>